<accession>A0A4Y3ILF7</accession>
<dbReference type="EMBL" id="BJLH01000003">
    <property type="protein sequence ID" value="GEA59560.1"/>
    <property type="molecule type" value="Genomic_DNA"/>
</dbReference>
<keyword evidence="2" id="KW-1185">Reference proteome</keyword>
<dbReference type="AlphaFoldDB" id="A0A4Y3ILF7"/>
<sequence>MGCRLSPQFIRSETDINVMNRMFGLTLTLDARLTIAIKIRLKLVA</sequence>
<gene>
    <name evidence="1" type="ORF">VCO01S_07530</name>
</gene>
<reference evidence="1 2" key="1">
    <citation type="submission" date="2019-06" db="EMBL/GenBank/DDBJ databases">
        <title>Whole genome shotgun sequence of Vibrio comitans NBRC 102076.</title>
        <authorList>
            <person name="Hosoyama A."/>
            <person name="Uohara A."/>
            <person name="Ohji S."/>
            <person name="Ichikawa N."/>
        </authorList>
    </citation>
    <scope>NUCLEOTIDE SEQUENCE [LARGE SCALE GENOMIC DNA]</scope>
    <source>
        <strain evidence="1 2">NBRC 102076</strain>
    </source>
</reference>
<dbReference type="Proteomes" id="UP000318242">
    <property type="component" value="Unassembled WGS sequence"/>
</dbReference>
<organism evidence="1 2">
    <name type="scientific">Vibrio comitans NBRC 102076</name>
    <dbReference type="NCBI Taxonomy" id="1219078"/>
    <lineage>
        <taxon>Bacteria</taxon>
        <taxon>Pseudomonadati</taxon>
        <taxon>Pseudomonadota</taxon>
        <taxon>Gammaproteobacteria</taxon>
        <taxon>Vibrionales</taxon>
        <taxon>Vibrionaceae</taxon>
        <taxon>Vibrio</taxon>
    </lineage>
</organism>
<evidence type="ECO:0000313" key="1">
    <source>
        <dbReference type="EMBL" id="GEA59560.1"/>
    </source>
</evidence>
<protein>
    <submittedName>
        <fullName evidence="1">Uncharacterized protein</fullName>
    </submittedName>
</protein>
<name>A0A4Y3ILF7_9VIBR</name>
<comment type="caution">
    <text evidence="1">The sequence shown here is derived from an EMBL/GenBank/DDBJ whole genome shotgun (WGS) entry which is preliminary data.</text>
</comment>
<evidence type="ECO:0000313" key="2">
    <source>
        <dbReference type="Proteomes" id="UP000318242"/>
    </source>
</evidence>
<proteinExistence type="predicted"/>